<dbReference type="Pfam" id="PF02118">
    <property type="entry name" value="Srg"/>
    <property type="match status" value="1"/>
</dbReference>
<evidence type="ECO:0000256" key="4">
    <source>
        <dbReference type="ARBA" id="ARBA00022989"/>
    </source>
</evidence>
<sequence length="203" mass="23056">MSAHRLSSSMSTSGNEFWKKYYGHVYGGVLFSSGAIVFLNFALGLYKPDSYDHQKGQFVRNPVDEEHEKLNSLIFQVKSSIYFGTLLIINIWTIYVVLKRFSNKLTNVRTRTLMRNLTTIALIYSALFFSVILWSLGLLLQVTEDYVYFTSMITSDLLSLSLPFILMVCDKNVQSVLSNMVNRLTTRTPSTGIITVNRIPVAP</sequence>
<evidence type="ECO:0000256" key="3">
    <source>
        <dbReference type="ARBA" id="ARBA00022692"/>
    </source>
</evidence>
<dbReference type="Proteomes" id="UP000095282">
    <property type="component" value="Unplaced"/>
</dbReference>
<dbReference type="PANTHER" id="PTHR31114">
    <property type="entry name" value="SERPENTINE RECEPTOR CLASS GAMMA"/>
    <property type="match status" value="1"/>
</dbReference>
<feature type="transmembrane region" description="Helical" evidence="6">
    <location>
        <begin position="146"/>
        <end position="169"/>
    </location>
</feature>
<evidence type="ECO:0000256" key="2">
    <source>
        <dbReference type="ARBA" id="ARBA00005692"/>
    </source>
</evidence>
<comment type="similarity">
    <text evidence="2 6">Belongs to the nematode receptor-like protein srg family.</text>
</comment>
<evidence type="ECO:0000256" key="5">
    <source>
        <dbReference type="ARBA" id="ARBA00023136"/>
    </source>
</evidence>
<name>A0A1I7T1J8_9PELO</name>
<accession>A0A1I7T1J8</accession>
<dbReference type="WBParaSite" id="Csp11.Scaffold463.g1526.t1">
    <property type="protein sequence ID" value="Csp11.Scaffold463.g1526.t1"/>
    <property type="gene ID" value="Csp11.Scaffold463.g1526"/>
</dbReference>
<dbReference type="eggNOG" id="ENOG502TJR9">
    <property type="taxonomic scope" value="Eukaryota"/>
</dbReference>
<evidence type="ECO:0000256" key="1">
    <source>
        <dbReference type="ARBA" id="ARBA00004141"/>
    </source>
</evidence>
<comment type="subcellular location">
    <subcellularLocation>
        <location evidence="1">Membrane</location>
        <topology evidence="1">Multi-pass membrane protein</topology>
    </subcellularLocation>
</comment>
<protein>
    <recommendedName>
        <fullName evidence="6">Serpentine receptor class gamma</fullName>
    </recommendedName>
</protein>
<feature type="transmembrane region" description="Helical" evidence="6">
    <location>
        <begin position="21"/>
        <end position="43"/>
    </location>
</feature>
<dbReference type="PANTHER" id="PTHR31114:SF3">
    <property type="entry name" value="SERPENTINE RECEPTOR CLASS GAMMA-RELATED"/>
    <property type="match status" value="1"/>
</dbReference>
<organism evidence="7 8">
    <name type="scientific">Caenorhabditis tropicalis</name>
    <dbReference type="NCBI Taxonomy" id="1561998"/>
    <lineage>
        <taxon>Eukaryota</taxon>
        <taxon>Metazoa</taxon>
        <taxon>Ecdysozoa</taxon>
        <taxon>Nematoda</taxon>
        <taxon>Chromadorea</taxon>
        <taxon>Rhabditida</taxon>
        <taxon>Rhabditina</taxon>
        <taxon>Rhabditomorpha</taxon>
        <taxon>Rhabditoidea</taxon>
        <taxon>Rhabditidae</taxon>
        <taxon>Peloderinae</taxon>
        <taxon>Caenorhabditis</taxon>
    </lineage>
</organism>
<evidence type="ECO:0000313" key="8">
    <source>
        <dbReference type="WBParaSite" id="Csp11.Scaffold463.g1526.t1"/>
    </source>
</evidence>
<keyword evidence="7" id="KW-1185">Reference proteome</keyword>
<keyword evidence="4 6" id="KW-1133">Transmembrane helix</keyword>
<evidence type="ECO:0000256" key="6">
    <source>
        <dbReference type="RuleBase" id="RU280813"/>
    </source>
</evidence>
<dbReference type="InterPro" id="IPR052880">
    <property type="entry name" value="NRL-Serpentine_Class_Gamma"/>
</dbReference>
<reference evidence="8" key="1">
    <citation type="submission" date="2016-11" db="UniProtKB">
        <authorList>
            <consortium name="WormBaseParasite"/>
        </authorList>
    </citation>
    <scope>IDENTIFICATION</scope>
</reference>
<feature type="transmembrane region" description="Helical" evidence="6">
    <location>
        <begin position="80"/>
        <end position="98"/>
    </location>
</feature>
<dbReference type="InterPro" id="IPR000609">
    <property type="entry name" value="7TM_GPCR_serpentine_rcpt_Srg"/>
</dbReference>
<dbReference type="AlphaFoldDB" id="A0A1I7T1J8"/>
<evidence type="ECO:0000313" key="7">
    <source>
        <dbReference type="Proteomes" id="UP000095282"/>
    </source>
</evidence>
<proteinExistence type="inferred from homology"/>
<comment type="caution">
    <text evidence="6">Lacks conserved residue(s) required for the propagation of feature annotation.</text>
</comment>
<feature type="transmembrane region" description="Helical" evidence="6">
    <location>
        <begin position="119"/>
        <end position="140"/>
    </location>
</feature>
<keyword evidence="5 6" id="KW-0472">Membrane</keyword>
<keyword evidence="3 6" id="KW-0812">Transmembrane</keyword>
<dbReference type="GO" id="GO:0016020">
    <property type="term" value="C:membrane"/>
    <property type="evidence" value="ECO:0007669"/>
    <property type="project" value="UniProtKB-SubCell"/>
</dbReference>
<dbReference type="GO" id="GO:0004888">
    <property type="term" value="F:transmembrane signaling receptor activity"/>
    <property type="evidence" value="ECO:0007669"/>
    <property type="project" value="InterPro"/>
</dbReference>
<dbReference type="GO" id="GO:0007606">
    <property type="term" value="P:sensory perception of chemical stimulus"/>
    <property type="evidence" value="ECO:0007669"/>
    <property type="project" value="UniProtKB-UniRule"/>
</dbReference>